<comment type="caution">
    <text evidence="2">The sequence shown here is derived from an EMBL/GenBank/DDBJ whole genome shotgun (WGS) entry which is preliminary data.</text>
</comment>
<protein>
    <recommendedName>
        <fullName evidence="4">Lipoprotein</fullName>
    </recommendedName>
</protein>
<evidence type="ECO:0000256" key="1">
    <source>
        <dbReference type="SAM" id="SignalP"/>
    </source>
</evidence>
<dbReference type="PROSITE" id="PS51257">
    <property type="entry name" value="PROKAR_LIPOPROTEIN"/>
    <property type="match status" value="1"/>
</dbReference>
<keyword evidence="1" id="KW-0732">Signal</keyword>
<evidence type="ECO:0000313" key="2">
    <source>
        <dbReference type="EMBL" id="MBB4658883.1"/>
    </source>
</evidence>
<feature type="signal peptide" evidence="1">
    <location>
        <begin position="1"/>
        <end position="20"/>
    </location>
</feature>
<proteinExistence type="predicted"/>
<sequence>MKRHLRFASLGAALLLAACATSEGQLQPGFRLPSKTGYSYFSWGKPNVSRSQYDDASVDCVIEGASVAVDPQALEDFAFALDPGDAVDLARIRNVEMSRERAVIRERREAIEGCLWRRGFVKFGLTPDQLATLETLDQGTPERREYLYGLGSDPMVLAAQALPELRPEQ</sequence>
<dbReference type="Proteomes" id="UP000563524">
    <property type="component" value="Unassembled WGS sequence"/>
</dbReference>
<reference evidence="2 3" key="1">
    <citation type="submission" date="2020-08" db="EMBL/GenBank/DDBJ databases">
        <title>Genomic Encyclopedia of Type Strains, Phase IV (KMG-IV): sequencing the most valuable type-strain genomes for metagenomic binning, comparative biology and taxonomic classification.</title>
        <authorList>
            <person name="Goeker M."/>
        </authorList>
    </citation>
    <scope>NUCLEOTIDE SEQUENCE [LARGE SCALE GENOMIC DNA]</scope>
    <source>
        <strain evidence="2 3">DSM 102850</strain>
    </source>
</reference>
<accession>A0A840I3P3</accession>
<dbReference type="EMBL" id="JACHOB010000002">
    <property type="protein sequence ID" value="MBB4658883.1"/>
    <property type="molecule type" value="Genomic_DNA"/>
</dbReference>
<dbReference type="RefSeq" id="WP_183817054.1">
    <property type="nucleotide sequence ID" value="NZ_JACHOB010000002.1"/>
</dbReference>
<organism evidence="2 3">
    <name type="scientific">Parvularcula dongshanensis</name>
    <dbReference type="NCBI Taxonomy" id="1173995"/>
    <lineage>
        <taxon>Bacteria</taxon>
        <taxon>Pseudomonadati</taxon>
        <taxon>Pseudomonadota</taxon>
        <taxon>Alphaproteobacteria</taxon>
        <taxon>Parvularculales</taxon>
        <taxon>Parvularculaceae</taxon>
        <taxon>Parvularcula</taxon>
    </lineage>
</organism>
<dbReference type="AlphaFoldDB" id="A0A840I3P3"/>
<gene>
    <name evidence="2" type="ORF">GGQ59_001397</name>
</gene>
<feature type="chain" id="PRO_5032582774" description="Lipoprotein" evidence="1">
    <location>
        <begin position="21"/>
        <end position="169"/>
    </location>
</feature>
<evidence type="ECO:0008006" key="4">
    <source>
        <dbReference type="Google" id="ProtNLM"/>
    </source>
</evidence>
<name>A0A840I3P3_9PROT</name>
<keyword evidence="3" id="KW-1185">Reference proteome</keyword>
<evidence type="ECO:0000313" key="3">
    <source>
        <dbReference type="Proteomes" id="UP000563524"/>
    </source>
</evidence>